<dbReference type="RefSeq" id="WP_387907849.1">
    <property type="nucleotide sequence ID" value="NZ_JBIBEG010000011.1"/>
</dbReference>
<dbReference type="InterPro" id="IPR036366">
    <property type="entry name" value="PGBDSf"/>
</dbReference>
<comment type="caution">
    <text evidence="2">The sequence shown here is derived from an EMBL/GenBank/DDBJ whole genome shotgun (WGS) entry which is preliminary data.</text>
</comment>
<name>A0ABW6XEI3_9ACTN</name>
<evidence type="ECO:0000313" key="2">
    <source>
        <dbReference type="EMBL" id="MFF5900130.1"/>
    </source>
</evidence>
<accession>A0ABW6XEI3</accession>
<organism evidence="2 3">
    <name type="scientific">Streptomyces argenteolus</name>
    <dbReference type="NCBI Taxonomy" id="67274"/>
    <lineage>
        <taxon>Bacteria</taxon>
        <taxon>Bacillati</taxon>
        <taxon>Actinomycetota</taxon>
        <taxon>Actinomycetes</taxon>
        <taxon>Kitasatosporales</taxon>
        <taxon>Streptomycetaceae</taxon>
        <taxon>Streptomyces</taxon>
    </lineage>
</organism>
<gene>
    <name evidence="2" type="ORF">ACFY8O_29955</name>
</gene>
<protein>
    <submittedName>
        <fullName evidence="2">Peptidoglycan-binding protein</fullName>
    </submittedName>
</protein>
<dbReference type="InterPro" id="IPR036365">
    <property type="entry name" value="PGBD-like_sf"/>
</dbReference>
<reference evidence="2 3" key="1">
    <citation type="submission" date="2024-10" db="EMBL/GenBank/DDBJ databases">
        <title>The Natural Products Discovery Center: Release of the First 8490 Sequenced Strains for Exploring Actinobacteria Biosynthetic Diversity.</title>
        <authorList>
            <person name="Kalkreuter E."/>
            <person name="Kautsar S.A."/>
            <person name="Yang D."/>
            <person name="Bader C.D."/>
            <person name="Teijaro C.N."/>
            <person name="Fluegel L."/>
            <person name="Davis C.M."/>
            <person name="Simpson J.R."/>
            <person name="Lauterbach L."/>
            <person name="Steele A.D."/>
            <person name="Gui C."/>
            <person name="Meng S."/>
            <person name="Li G."/>
            <person name="Viehrig K."/>
            <person name="Ye F."/>
            <person name="Su P."/>
            <person name="Kiefer A.F."/>
            <person name="Nichols A."/>
            <person name="Cepeda A.J."/>
            <person name="Yan W."/>
            <person name="Fan B."/>
            <person name="Jiang Y."/>
            <person name="Adhikari A."/>
            <person name="Zheng C.-J."/>
            <person name="Schuster L."/>
            <person name="Cowan T.M."/>
            <person name="Smanski M.J."/>
            <person name="Chevrette M.G."/>
            <person name="De Carvalho L.P.S."/>
            <person name="Shen B."/>
        </authorList>
    </citation>
    <scope>NUCLEOTIDE SEQUENCE [LARGE SCALE GENOMIC DNA]</scope>
    <source>
        <strain evidence="2 3">NPDC012540</strain>
    </source>
</reference>
<sequence>MPLLAFRFRYDEILEQVLAGQHRLLVSSPTGPFETGRHVRKVQQALLDAGFALPEHGADSVYGPETADAVVHFKTEQHIFPNDGVVGVNTMKTLDAIFVDEVPFPPPPHQPGDLSVDDVLEAIQGAESANPGETAEAILTMIRQLYYPGTDPDGLTFREVAFDHLLPDAPFRRPDGSRRILTPAGMEPIFFGRLVQRAPENPTPGRPLDNPSPYLVDATAERVDLGHVLLTMDALAHGRAGEPYVTFGVPAIDPASWVADLGIGAVWTEQDGQPDAPVVLPHLADGRVDFDGYFHMSAPDADLLGDIDGFNIARSWLQGTPLSSALIAYYLDGDVPGGYRHRFRMFMGGLFGTTDPDEAALTAAMSQWIPRVDRFNDLFAAGSDAILVITPPPLRQWQFTHDVIARFFQWLLDHRRTEEDRFD</sequence>
<dbReference type="InterPro" id="IPR002477">
    <property type="entry name" value="Peptidoglycan-bd-like"/>
</dbReference>
<evidence type="ECO:0000259" key="1">
    <source>
        <dbReference type="Pfam" id="PF01471"/>
    </source>
</evidence>
<dbReference type="Gene3D" id="1.10.101.10">
    <property type="entry name" value="PGBD-like superfamily/PGBD"/>
    <property type="match status" value="1"/>
</dbReference>
<keyword evidence="3" id="KW-1185">Reference proteome</keyword>
<dbReference type="Pfam" id="PF01471">
    <property type="entry name" value="PG_binding_1"/>
    <property type="match status" value="1"/>
</dbReference>
<dbReference type="EMBL" id="JBIBEG010000011">
    <property type="protein sequence ID" value="MFF5900130.1"/>
    <property type="molecule type" value="Genomic_DNA"/>
</dbReference>
<feature type="domain" description="Peptidoglycan binding-like" evidence="1">
    <location>
        <begin position="37"/>
        <end position="94"/>
    </location>
</feature>
<evidence type="ECO:0000313" key="3">
    <source>
        <dbReference type="Proteomes" id="UP001602322"/>
    </source>
</evidence>
<dbReference type="Proteomes" id="UP001602322">
    <property type="component" value="Unassembled WGS sequence"/>
</dbReference>
<proteinExistence type="predicted"/>
<dbReference type="SUPFAM" id="SSF47090">
    <property type="entry name" value="PGBD-like"/>
    <property type="match status" value="1"/>
</dbReference>